<dbReference type="RefSeq" id="WP_169679063.1">
    <property type="nucleotide sequence ID" value="NZ_JABBNU010000003.1"/>
</dbReference>
<feature type="chain" id="PRO_5032512050" description="Lipoprotein" evidence="1">
    <location>
        <begin position="25"/>
        <end position="286"/>
    </location>
</feature>
<dbReference type="EMBL" id="JABBNU010000003">
    <property type="protein sequence ID" value="NMM47991.1"/>
    <property type="molecule type" value="Genomic_DNA"/>
</dbReference>
<proteinExistence type="predicted"/>
<accession>A0A848IXF7</accession>
<evidence type="ECO:0000256" key="1">
    <source>
        <dbReference type="SAM" id="SignalP"/>
    </source>
</evidence>
<sequence>MMFKRKIQLTAMAVLTALSFTSCLNNEDPATTEQEQAISAEADIEEQYTDLDQVIYDAFDIQGMGPEGARVLATDKNNTTLKCATVTWDHNVETGGGTFKIDFGTDGCTGPYGRTRTGIVNISYTGGYWQSGSVITTTLENYAVNGVMVEGIRVVENVTDTGMPTFKITLTGGKLTFPNENTATRSASRFRVYDFSNMELLIYGTSEGTNRFGTDYVVTVDSQSPIVFSTGCQPNGRYFPVSGIQTITRSRNGNALSNVVVDYGEGICDSKVSVTTDNWTGEITIK</sequence>
<evidence type="ECO:0000313" key="3">
    <source>
        <dbReference type="Proteomes" id="UP000559010"/>
    </source>
</evidence>
<dbReference type="PROSITE" id="PS51257">
    <property type="entry name" value="PROKAR_LIPOPROTEIN"/>
    <property type="match status" value="1"/>
</dbReference>
<gene>
    <name evidence="2" type="ORF">HH304_06230</name>
</gene>
<protein>
    <recommendedName>
        <fullName evidence="4">Lipoprotein</fullName>
    </recommendedName>
</protein>
<name>A0A848IXF7_9BACT</name>
<keyword evidence="3" id="KW-1185">Reference proteome</keyword>
<organism evidence="2 3">
    <name type="scientific">Marinigracilibium pacificum</name>
    <dbReference type="NCBI Taxonomy" id="2729599"/>
    <lineage>
        <taxon>Bacteria</taxon>
        <taxon>Pseudomonadati</taxon>
        <taxon>Bacteroidota</taxon>
        <taxon>Cytophagia</taxon>
        <taxon>Cytophagales</taxon>
        <taxon>Flammeovirgaceae</taxon>
        <taxon>Marinigracilibium</taxon>
    </lineage>
</organism>
<keyword evidence="1" id="KW-0732">Signal</keyword>
<evidence type="ECO:0008006" key="4">
    <source>
        <dbReference type="Google" id="ProtNLM"/>
    </source>
</evidence>
<dbReference type="AlphaFoldDB" id="A0A848IXF7"/>
<reference evidence="2 3" key="1">
    <citation type="submission" date="2020-04" db="EMBL/GenBank/DDBJ databases">
        <title>Flammeovirgaceae bacterium KN852 isolated from deep sea.</title>
        <authorList>
            <person name="Zhang D.-C."/>
        </authorList>
    </citation>
    <scope>NUCLEOTIDE SEQUENCE [LARGE SCALE GENOMIC DNA]</scope>
    <source>
        <strain evidence="2 3">KN852</strain>
    </source>
</reference>
<feature type="signal peptide" evidence="1">
    <location>
        <begin position="1"/>
        <end position="24"/>
    </location>
</feature>
<dbReference type="Proteomes" id="UP000559010">
    <property type="component" value="Unassembled WGS sequence"/>
</dbReference>
<comment type="caution">
    <text evidence="2">The sequence shown here is derived from an EMBL/GenBank/DDBJ whole genome shotgun (WGS) entry which is preliminary data.</text>
</comment>
<evidence type="ECO:0000313" key="2">
    <source>
        <dbReference type="EMBL" id="NMM47991.1"/>
    </source>
</evidence>